<dbReference type="EMBL" id="BJYS01000007">
    <property type="protein sequence ID" value="GEO03734.1"/>
    <property type="molecule type" value="Genomic_DNA"/>
</dbReference>
<dbReference type="PANTHER" id="PTHR12110">
    <property type="entry name" value="HYDROXYPYRUVATE ISOMERASE"/>
    <property type="match status" value="1"/>
</dbReference>
<gene>
    <name evidence="2" type="ORF">AAE02nite_13980</name>
</gene>
<dbReference type="PROSITE" id="PS51318">
    <property type="entry name" value="TAT"/>
    <property type="match status" value="1"/>
</dbReference>
<dbReference type="OrthoDB" id="9798407at2"/>
<dbReference type="InterPro" id="IPR013022">
    <property type="entry name" value="Xyl_isomerase-like_TIM-brl"/>
</dbReference>
<dbReference type="AlphaFoldDB" id="A0A512AVJ9"/>
<dbReference type="InterPro" id="IPR050312">
    <property type="entry name" value="IolE/XylAMocC-like"/>
</dbReference>
<reference evidence="2 3" key="1">
    <citation type="submission" date="2019-07" db="EMBL/GenBank/DDBJ databases">
        <title>Whole genome shotgun sequence of Adhaeribacter aerolatus NBRC 106133.</title>
        <authorList>
            <person name="Hosoyama A."/>
            <person name="Uohara A."/>
            <person name="Ohji S."/>
            <person name="Ichikawa N."/>
        </authorList>
    </citation>
    <scope>NUCLEOTIDE SEQUENCE [LARGE SCALE GENOMIC DNA]</scope>
    <source>
        <strain evidence="2 3">NBRC 106133</strain>
    </source>
</reference>
<keyword evidence="3" id="KW-1185">Reference proteome</keyword>
<proteinExistence type="predicted"/>
<protein>
    <submittedName>
        <fullName evidence="2">Sugar phosphate isomerase</fullName>
    </submittedName>
</protein>
<dbReference type="PANTHER" id="PTHR12110:SF41">
    <property type="entry name" value="INOSOSE DEHYDRATASE"/>
    <property type="match status" value="1"/>
</dbReference>
<dbReference type="InterPro" id="IPR006311">
    <property type="entry name" value="TAT_signal"/>
</dbReference>
<evidence type="ECO:0000313" key="3">
    <source>
        <dbReference type="Proteomes" id="UP000321532"/>
    </source>
</evidence>
<name>A0A512AVJ9_9BACT</name>
<dbReference type="Pfam" id="PF01261">
    <property type="entry name" value="AP_endonuc_2"/>
    <property type="match status" value="1"/>
</dbReference>
<dbReference type="Proteomes" id="UP000321532">
    <property type="component" value="Unassembled WGS sequence"/>
</dbReference>
<keyword evidence="2" id="KW-0413">Isomerase</keyword>
<evidence type="ECO:0000259" key="1">
    <source>
        <dbReference type="Pfam" id="PF01261"/>
    </source>
</evidence>
<evidence type="ECO:0000313" key="2">
    <source>
        <dbReference type="EMBL" id="GEO03734.1"/>
    </source>
</evidence>
<sequence length="278" mass="31627">MISRREFLKTAGTLTLSACLLPDIARAALVKNPGIQVYSVKKEITEDAVGTLKKLAQIGYKEIETAGKAGNYYYGLKPKEINKICRDLGMRVRSGHVHINENWQQTIDNAGEAGQQYIICSSMPSREPSISNYQRTAEGFNKAAEACKKANIVFGYHNHEYEFEKKDGKILYDVLLQETDADLVKMELDLGWVAAAGLDPFYYFEKYPDRFPLWHLKDIKKTELKSTELGTGRLDIKRLFQKAEKSGMKYFFVEQEDFTTSPLAAAEYNLNYLKGLNY</sequence>
<dbReference type="RefSeq" id="WP_146896392.1">
    <property type="nucleotide sequence ID" value="NZ_BJYS01000007.1"/>
</dbReference>
<organism evidence="2 3">
    <name type="scientific">Adhaeribacter aerolatus</name>
    <dbReference type="NCBI Taxonomy" id="670289"/>
    <lineage>
        <taxon>Bacteria</taxon>
        <taxon>Pseudomonadati</taxon>
        <taxon>Bacteroidota</taxon>
        <taxon>Cytophagia</taxon>
        <taxon>Cytophagales</taxon>
        <taxon>Hymenobacteraceae</taxon>
        <taxon>Adhaeribacter</taxon>
    </lineage>
</organism>
<accession>A0A512AVJ9</accession>
<feature type="domain" description="Xylose isomerase-like TIM barrel" evidence="1">
    <location>
        <begin position="53"/>
        <end position="274"/>
    </location>
</feature>
<dbReference type="Gene3D" id="3.20.20.150">
    <property type="entry name" value="Divalent-metal-dependent TIM barrel enzymes"/>
    <property type="match status" value="1"/>
</dbReference>
<comment type="caution">
    <text evidence="2">The sequence shown here is derived from an EMBL/GenBank/DDBJ whole genome shotgun (WGS) entry which is preliminary data.</text>
</comment>
<dbReference type="InterPro" id="IPR036237">
    <property type="entry name" value="Xyl_isomerase-like_sf"/>
</dbReference>
<dbReference type="GO" id="GO:0016853">
    <property type="term" value="F:isomerase activity"/>
    <property type="evidence" value="ECO:0007669"/>
    <property type="project" value="UniProtKB-KW"/>
</dbReference>
<dbReference type="SUPFAM" id="SSF51658">
    <property type="entry name" value="Xylose isomerase-like"/>
    <property type="match status" value="1"/>
</dbReference>